<proteinExistence type="predicted"/>
<reference evidence="1" key="2">
    <citation type="journal article" date="2015" name="Data Brief">
        <title>Shoot transcriptome of the giant reed, Arundo donax.</title>
        <authorList>
            <person name="Barrero R.A."/>
            <person name="Guerrero F.D."/>
            <person name="Moolhuijzen P."/>
            <person name="Goolsby J.A."/>
            <person name="Tidwell J."/>
            <person name="Bellgard S.E."/>
            <person name="Bellgard M.I."/>
        </authorList>
    </citation>
    <scope>NUCLEOTIDE SEQUENCE</scope>
    <source>
        <tissue evidence="1">Shoot tissue taken approximately 20 cm above the soil surface</tissue>
    </source>
</reference>
<dbReference type="EMBL" id="GBRH01233887">
    <property type="protein sequence ID" value="JAD64008.1"/>
    <property type="molecule type" value="Transcribed_RNA"/>
</dbReference>
<protein>
    <submittedName>
        <fullName evidence="1">Uncharacterized protein</fullName>
    </submittedName>
</protein>
<evidence type="ECO:0000313" key="1">
    <source>
        <dbReference type="EMBL" id="JAD64008.1"/>
    </source>
</evidence>
<name>A0A0A9BPA3_ARUDO</name>
<reference evidence="1" key="1">
    <citation type="submission" date="2014-09" db="EMBL/GenBank/DDBJ databases">
        <authorList>
            <person name="Magalhaes I.L.F."/>
            <person name="Oliveira U."/>
            <person name="Santos F.R."/>
            <person name="Vidigal T.H.D.A."/>
            <person name="Brescovit A.D."/>
            <person name="Santos A.J."/>
        </authorList>
    </citation>
    <scope>NUCLEOTIDE SEQUENCE</scope>
    <source>
        <tissue evidence="1">Shoot tissue taken approximately 20 cm above the soil surface</tissue>
    </source>
</reference>
<dbReference type="AlphaFoldDB" id="A0A0A9BPA3"/>
<accession>A0A0A9BPA3</accession>
<organism evidence="1">
    <name type="scientific">Arundo donax</name>
    <name type="common">Giant reed</name>
    <name type="synonym">Donax arundinaceus</name>
    <dbReference type="NCBI Taxonomy" id="35708"/>
    <lineage>
        <taxon>Eukaryota</taxon>
        <taxon>Viridiplantae</taxon>
        <taxon>Streptophyta</taxon>
        <taxon>Embryophyta</taxon>
        <taxon>Tracheophyta</taxon>
        <taxon>Spermatophyta</taxon>
        <taxon>Magnoliopsida</taxon>
        <taxon>Liliopsida</taxon>
        <taxon>Poales</taxon>
        <taxon>Poaceae</taxon>
        <taxon>PACMAD clade</taxon>
        <taxon>Arundinoideae</taxon>
        <taxon>Arundineae</taxon>
        <taxon>Arundo</taxon>
    </lineage>
</organism>
<sequence>MLPTKHTFSRLLAGNTFCQASYPGLQPNRP</sequence>